<comment type="catalytic activity">
    <reaction evidence="6 9 10">
        <text>4-methyl-5-(2-phosphooxyethyl)-thiazole + 4-amino-2-methyl-5-(diphosphooxymethyl)pyrimidine + H(+) = thiamine phosphate + diphosphate</text>
        <dbReference type="Rhea" id="RHEA:22328"/>
        <dbReference type="ChEBI" id="CHEBI:15378"/>
        <dbReference type="ChEBI" id="CHEBI:33019"/>
        <dbReference type="ChEBI" id="CHEBI:37575"/>
        <dbReference type="ChEBI" id="CHEBI:57841"/>
        <dbReference type="ChEBI" id="CHEBI:58296"/>
        <dbReference type="EC" id="2.5.1.3"/>
    </reaction>
</comment>
<dbReference type="NCBIfam" id="TIGR00693">
    <property type="entry name" value="thiE"/>
    <property type="match status" value="1"/>
</dbReference>
<comment type="function">
    <text evidence="9">Condenses 4-methyl-5-(beta-hydroxyethyl)thiazole monophosphate (THZ-P) and 2-methyl-4-amino-5-hydroxymethyl pyrimidine pyrophosphate (HMP-PP) to form thiamine monophosphate (TMP).</text>
</comment>
<dbReference type="CDD" id="cd00564">
    <property type="entry name" value="TMP_TenI"/>
    <property type="match status" value="1"/>
</dbReference>
<feature type="domain" description="Thiamine phosphate synthase/TenI" evidence="12">
    <location>
        <begin position="8"/>
        <end position="185"/>
    </location>
</feature>
<gene>
    <name evidence="9" type="primary">thiE</name>
    <name evidence="13" type="ORF">B0T45_14055</name>
</gene>
<feature type="binding site" evidence="9">
    <location>
        <position position="69"/>
    </location>
    <ligand>
        <name>Mg(2+)</name>
        <dbReference type="ChEBI" id="CHEBI:18420"/>
    </ligand>
</feature>
<dbReference type="AlphaFoldDB" id="A0A1W0CSC7"/>
<dbReference type="InterPro" id="IPR036206">
    <property type="entry name" value="ThiamineP_synth_sf"/>
</dbReference>
<name>A0A1W0CSC7_9NEIS</name>
<reference evidence="13 14" key="1">
    <citation type="submission" date="2017-02" db="EMBL/GenBank/DDBJ databases">
        <title>Chromobacterium haemolyticum H5244.</title>
        <authorList>
            <person name="Gulvik C.A."/>
        </authorList>
    </citation>
    <scope>NUCLEOTIDE SEQUENCE [LARGE SCALE GENOMIC DNA]</scope>
    <source>
        <strain evidence="13 14">H5244</strain>
    </source>
</reference>
<proteinExistence type="inferred from homology"/>
<dbReference type="GO" id="GO:0005737">
    <property type="term" value="C:cytoplasm"/>
    <property type="evidence" value="ECO:0007669"/>
    <property type="project" value="TreeGrafter"/>
</dbReference>
<feature type="binding site" evidence="9">
    <location>
        <position position="163"/>
    </location>
    <ligand>
        <name>2-[(2R,5Z)-2-carboxy-4-methylthiazol-5(2H)-ylidene]ethyl phosphate</name>
        <dbReference type="ChEBI" id="CHEBI:62899"/>
    </ligand>
</feature>
<keyword evidence="5 9" id="KW-0784">Thiamine biosynthesis</keyword>
<evidence type="ECO:0000256" key="3">
    <source>
        <dbReference type="ARBA" id="ARBA00022723"/>
    </source>
</evidence>
<feature type="binding site" evidence="9">
    <location>
        <position position="68"/>
    </location>
    <ligand>
        <name>4-amino-2-methyl-5-(diphosphooxymethyl)pyrimidine</name>
        <dbReference type="ChEBI" id="CHEBI:57841"/>
    </ligand>
</feature>
<comment type="pathway">
    <text evidence="1 9 11">Cofactor biosynthesis; thiamine diphosphate biosynthesis; thiamine phosphate from 4-amino-2-methyl-5-diphosphomethylpyrimidine and 4-methyl-5-(2-phosphoethyl)-thiazole: step 1/1.</text>
</comment>
<evidence type="ECO:0000256" key="7">
    <source>
        <dbReference type="ARBA" id="ARBA00047851"/>
    </source>
</evidence>
<dbReference type="HAMAP" id="MF_00097">
    <property type="entry name" value="TMP_synthase"/>
    <property type="match status" value="1"/>
</dbReference>
<feature type="binding site" evidence="9">
    <location>
        <begin position="134"/>
        <end position="136"/>
    </location>
    <ligand>
        <name>2-[(2R,5Z)-2-carboxy-4-methylthiazol-5(2H)-ylidene]ethyl phosphate</name>
        <dbReference type="ChEBI" id="CHEBI:62899"/>
    </ligand>
</feature>
<feature type="binding site" evidence="9">
    <location>
        <position position="137"/>
    </location>
    <ligand>
        <name>4-amino-2-methyl-5-(diphosphooxymethyl)pyrimidine</name>
        <dbReference type="ChEBI" id="CHEBI:57841"/>
    </ligand>
</feature>
<evidence type="ECO:0000256" key="5">
    <source>
        <dbReference type="ARBA" id="ARBA00022977"/>
    </source>
</evidence>
<comment type="caution">
    <text evidence="9">Lacks conserved residue(s) required for the propagation of feature annotation.</text>
</comment>
<comment type="catalytic activity">
    <reaction evidence="7 9 10">
        <text>2-(2-carboxy-4-methylthiazol-5-yl)ethyl phosphate + 4-amino-2-methyl-5-(diphosphooxymethyl)pyrimidine + 2 H(+) = thiamine phosphate + CO2 + diphosphate</text>
        <dbReference type="Rhea" id="RHEA:47848"/>
        <dbReference type="ChEBI" id="CHEBI:15378"/>
        <dbReference type="ChEBI" id="CHEBI:16526"/>
        <dbReference type="ChEBI" id="CHEBI:33019"/>
        <dbReference type="ChEBI" id="CHEBI:37575"/>
        <dbReference type="ChEBI" id="CHEBI:57841"/>
        <dbReference type="ChEBI" id="CHEBI:62890"/>
        <dbReference type="EC" id="2.5.1.3"/>
    </reaction>
</comment>
<comment type="cofactor">
    <cofactor evidence="9">
        <name>Mg(2+)</name>
        <dbReference type="ChEBI" id="CHEBI:18420"/>
    </cofactor>
    <text evidence="9">Binds 1 Mg(2+) ion per subunit.</text>
</comment>
<feature type="binding site" evidence="9">
    <location>
        <position position="107"/>
    </location>
    <ligand>
        <name>4-amino-2-methyl-5-(diphosphooxymethyl)pyrimidine</name>
        <dbReference type="ChEBI" id="CHEBI:57841"/>
    </ligand>
</feature>
<feature type="binding site" evidence="9">
    <location>
        <position position="88"/>
    </location>
    <ligand>
        <name>Mg(2+)</name>
        <dbReference type="ChEBI" id="CHEBI:18420"/>
    </ligand>
</feature>
<dbReference type="Gene3D" id="3.20.20.70">
    <property type="entry name" value="Aldolase class I"/>
    <property type="match status" value="1"/>
</dbReference>
<keyword evidence="3 9" id="KW-0479">Metal-binding</keyword>
<evidence type="ECO:0000256" key="8">
    <source>
        <dbReference type="ARBA" id="ARBA00047883"/>
    </source>
</evidence>
<dbReference type="InterPro" id="IPR013785">
    <property type="entry name" value="Aldolase_TIM"/>
</dbReference>
<dbReference type="InterPro" id="IPR034291">
    <property type="entry name" value="TMP_synthase"/>
</dbReference>
<dbReference type="GO" id="GO:0004789">
    <property type="term" value="F:thiamine-phosphate diphosphorylase activity"/>
    <property type="evidence" value="ECO:0007669"/>
    <property type="project" value="UniProtKB-UniRule"/>
</dbReference>
<accession>A0A1W0CSC7</accession>
<dbReference type="SUPFAM" id="SSF51391">
    <property type="entry name" value="Thiamin phosphate synthase"/>
    <property type="match status" value="1"/>
</dbReference>
<dbReference type="PANTHER" id="PTHR20857:SF15">
    <property type="entry name" value="THIAMINE-PHOSPHATE SYNTHASE"/>
    <property type="match status" value="1"/>
</dbReference>
<dbReference type="PANTHER" id="PTHR20857">
    <property type="entry name" value="THIAMINE-PHOSPHATE PYROPHOSPHORYLASE"/>
    <property type="match status" value="1"/>
</dbReference>
<dbReference type="EC" id="2.5.1.3" evidence="9"/>
<protein>
    <recommendedName>
        <fullName evidence="9">Thiamine-phosphate synthase</fullName>
        <shortName evidence="9">TP synthase</shortName>
        <shortName evidence="9">TPS</shortName>
        <ecNumber evidence="9">2.5.1.3</ecNumber>
    </recommendedName>
    <alternativeName>
        <fullName evidence="9">Thiamine-phosphate pyrophosphorylase</fullName>
        <shortName evidence="9">TMP pyrophosphorylase</shortName>
        <shortName evidence="9">TMP-PPase</shortName>
    </alternativeName>
</protein>
<evidence type="ECO:0000256" key="6">
    <source>
        <dbReference type="ARBA" id="ARBA00047334"/>
    </source>
</evidence>
<evidence type="ECO:0000256" key="10">
    <source>
        <dbReference type="RuleBase" id="RU003826"/>
    </source>
</evidence>
<sequence length="208" mass="21165">MPARLKGLYAITPDTEDSARLLSLAQAAAPHIDILQYRNKSPNAALRLEQARALAELCRRYGVVFIVNDDVELAASVGADGVHLGRDDAALSAARRRLGAGALIGASCYDSLERARRAVAAGASYVAFGAVFPSGTKPDATRAGLRLFAEARGLGAPLVAIGGIDAGNAGQVLAAGADAIAVIGGVFGAADPAGAALELAEMCRRSGR</sequence>
<dbReference type="InterPro" id="IPR022998">
    <property type="entry name" value="ThiamineP_synth_TenI"/>
</dbReference>
<dbReference type="EMBL" id="MUKV01000018">
    <property type="protein sequence ID" value="OQS37641.1"/>
    <property type="molecule type" value="Genomic_DNA"/>
</dbReference>
<comment type="caution">
    <text evidence="13">The sequence shown here is derived from an EMBL/GenBank/DDBJ whole genome shotgun (WGS) entry which is preliminary data.</text>
</comment>
<organism evidence="13 14">
    <name type="scientific">Chromobacterium haemolyticum</name>
    <dbReference type="NCBI Taxonomy" id="394935"/>
    <lineage>
        <taxon>Bacteria</taxon>
        <taxon>Pseudomonadati</taxon>
        <taxon>Pseudomonadota</taxon>
        <taxon>Betaproteobacteria</taxon>
        <taxon>Neisseriales</taxon>
        <taxon>Chromobacteriaceae</taxon>
        <taxon>Chromobacterium</taxon>
    </lineage>
</organism>
<evidence type="ECO:0000259" key="12">
    <source>
        <dbReference type="Pfam" id="PF02581"/>
    </source>
</evidence>
<evidence type="ECO:0000256" key="1">
    <source>
        <dbReference type="ARBA" id="ARBA00005165"/>
    </source>
</evidence>
<evidence type="ECO:0000256" key="2">
    <source>
        <dbReference type="ARBA" id="ARBA00022679"/>
    </source>
</evidence>
<dbReference type="GO" id="GO:0000287">
    <property type="term" value="F:magnesium ion binding"/>
    <property type="evidence" value="ECO:0007669"/>
    <property type="project" value="UniProtKB-UniRule"/>
</dbReference>
<evidence type="ECO:0000256" key="11">
    <source>
        <dbReference type="RuleBase" id="RU004253"/>
    </source>
</evidence>
<dbReference type="Pfam" id="PF02581">
    <property type="entry name" value="TMP-TENI"/>
    <property type="match status" value="1"/>
</dbReference>
<dbReference type="RefSeq" id="WP_081555912.1">
    <property type="nucleotide sequence ID" value="NZ_MUKV01000018.1"/>
</dbReference>
<keyword evidence="2 9" id="KW-0808">Transferase</keyword>
<evidence type="ECO:0000256" key="4">
    <source>
        <dbReference type="ARBA" id="ARBA00022842"/>
    </source>
</evidence>
<comment type="similarity">
    <text evidence="9 10">Belongs to the thiamine-phosphate synthase family.</text>
</comment>
<dbReference type="Proteomes" id="UP000192721">
    <property type="component" value="Unassembled WGS sequence"/>
</dbReference>
<feature type="binding site" evidence="9">
    <location>
        <begin position="36"/>
        <end position="40"/>
    </location>
    <ligand>
        <name>4-amino-2-methyl-5-(diphosphooxymethyl)pyrimidine</name>
        <dbReference type="ChEBI" id="CHEBI:57841"/>
    </ligand>
</feature>
<evidence type="ECO:0000256" key="9">
    <source>
        <dbReference type="HAMAP-Rule" id="MF_00097"/>
    </source>
</evidence>
<comment type="catalytic activity">
    <reaction evidence="8 9 10">
        <text>2-[(2R,5Z)-2-carboxy-4-methylthiazol-5(2H)-ylidene]ethyl phosphate + 4-amino-2-methyl-5-(diphosphooxymethyl)pyrimidine + 2 H(+) = thiamine phosphate + CO2 + diphosphate</text>
        <dbReference type="Rhea" id="RHEA:47844"/>
        <dbReference type="ChEBI" id="CHEBI:15378"/>
        <dbReference type="ChEBI" id="CHEBI:16526"/>
        <dbReference type="ChEBI" id="CHEBI:33019"/>
        <dbReference type="ChEBI" id="CHEBI:37575"/>
        <dbReference type="ChEBI" id="CHEBI:57841"/>
        <dbReference type="ChEBI" id="CHEBI:62899"/>
        <dbReference type="EC" id="2.5.1.3"/>
    </reaction>
</comment>
<evidence type="ECO:0000313" key="13">
    <source>
        <dbReference type="EMBL" id="OQS37641.1"/>
    </source>
</evidence>
<keyword evidence="4 9" id="KW-0460">Magnesium</keyword>
<evidence type="ECO:0000313" key="14">
    <source>
        <dbReference type="Proteomes" id="UP000192721"/>
    </source>
</evidence>
<dbReference type="UniPathway" id="UPA00060">
    <property type="reaction ID" value="UER00141"/>
</dbReference>
<dbReference type="GO" id="GO:0009228">
    <property type="term" value="P:thiamine biosynthetic process"/>
    <property type="evidence" value="ECO:0007669"/>
    <property type="project" value="UniProtKB-KW"/>
</dbReference>
<dbReference type="GO" id="GO:0009229">
    <property type="term" value="P:thiamine diphosphate biosynthetic process"/>
    <property type="evidence" value="ECO:0007669"/>
    <property type="project" value="UniProtKB-UniRule"/>
</dbReference>